<dbReference type="EMBL" id="JBIRYI010000002">
    <property type="protein sequence ID" value="MFI2486028.1"/>
    <property type="molecule type" value="Genomic_DNA"/>
</dbReference>
<dbReference type="PANTHER" id="PTHR36852:SF1">
    <property type="entry name" value="PROTEIN GVPL 2"/>
    <property type="match status" value="1"/>
</dbReference>
<organism evidence="4 5">
    <name type="scientific">Promicromonospora kroppenstedtii</name>
    <dbReference type="NCBI Taxonomy" id="440482"/>
    <lineage>
        <taxon>Bacteria</taxon>
        <taxon>Bacillati</taxon>
        <taxon>Actinomycetota</taxon>
        <taxon>Actinomycetes</taxon>
        <taxon>Micrococcales</taxon>
        <taxon>Promicromonosporaceae</taxon>
        <taxon>Promicromonospora</taxon>
    </lineage>
</organism>
<dbReference type="InterPro" id="IPR009430">
    <property type="entry name" value="GvpL/GvpF"/>
</dbReference>
<protein>
    <submittedName>
        <fullName evidence="4">GvpL/GvpF family gas vesicle protein</fullName>
    </submittedName>
</protein>
<evidence type="ECO:0000256" key="1">
    <source>
        <dbReference type="ARBA" id="ARBA00022987"/>
    </source>
</evidence>
<reference evidence="4 5" key="1">
    <citation type="submission" date="2024-10" db="EMBL/GenBank/DDBJ databases">
        <title>The Natural Products Discovery Center: Release of the First 8490 Sequenced Strains for Exploring Actinobacteria Biosynthetic Diversity.</title>
        <authorList>
            <person name="Kalkreuter E."/>
            <person name="Kautsar S.A."/>
            <person name="Yang D."/>
            <person name="Bader C.D."/>
            <person name="Teijaro C.N."/>
            <person name="Fluegel L."/>
            <person name="Davis C.M."/>
            <person name="Simpson J.R."/>
            <person name="Lauterbach L."/>
            <person name="Steele A.D."/>
            <person name="Gui C."/>
            <person name="Meng S."/>
            <person name="Li G."/>
            <person name="Viehrig K."/>
            <person name="Ye F."/>
            <person name="Su P."/>
            <person name="Kiefer A.F."/>
            <person name="Nichols A."/>
            <person name="Cepeda A.J."/>
            <person name="Yan W."/>
            <person name="Fan B."/>
            <person name="Jiang Y."/>
            <person name="Adhikari A."/>
            <person name="Zheng C.-J."/>
            <person name="Schuster L."/>
            <person name="Cowan T.M."/>
            <person name="Smanski M.J."/>
            <person name="Chevrette M.G."/>
            <person name="De Carvalho L.P.S."/>
            <person name="Shen B."/>
        </authorList>
    </citation>
    <scope>NUCLEOTIDE SEQUENCE [LARGE SCALE GENOMIC DNA]</scope>
    <source>
        <strain evidence="4 5">NPDC019481</strain>
    </source>
</reference>
<evidence type="ECO:0000256" key="3">
    <source>
        <dbReference type="ARBA" id="ARBA00035643"/>
    </source>
</evidence>
<name>A0ABW7XEW0_9MICO</name>
<gene>
    <name evidence="4" type="ORF">ACH47X_03920</name>
</gene>
<dbReference type="PANTHER" id="PTHR36852">
    <property type="entry name" value="PROTEIN GVPL 2"/>
    <property type="match status" value="1"/>
</dbReference>
<comment type="caution">
    <text evidence="4">The sequence shown here is derived from an EMBL/GenBank/DDBJ whole genome shotgun (WGS) entry which is preliminary data.</text>
</comment>
<keyword evidence="5" id="KW-1185">Reference proteome</keyword>
<dbReference type="Proteomes" id="UP001611580">
    <property type="component" value="Unassembled WGS sequence"/>
</dbReference>
<accession>A0ABW7XEW0</accession>
<keyword evidence="1" id="KW-0304">Gas vesicle</keyword>
<sequence>MTADHLYLYGIVGTAPADLGTGIDALPLHAVPGPPGVAAVVHGHEGEPYQGADADVERWVVEHSTAVERVWRLTGTILPATFNVIVAPEGAMTAHHRLQDWLAAHADSLRDRLDALSGRVELRVEIGLDHHLTAGRHPDVVAARTELDGRPPGVQRLLRKRLDHLERDVTEAVARERIDGYHQILKGVSDELDENRRARPGPDTALVLSASLLVRADAVQDVGAALTSIQEAEPGARIRYLGPWPPYSFADILRTAPPDEPG</sequence>
<dbReference type="Pfam" id="PF06386">
    <property type="entry name" value="GvpL_GvpF"/>
    <property type="match status" value="1"/>
</dbReference>
<evidence type="ECO:0000256" key="2">
    <source>
        <dbReference type="ARBA" id="ARBA00035108"/>
    </source>
</evidence>
<comment type="subcellular location">
    <subcellularLocation>
        <location evidence="2">Gas vesicle</location>
    </subcellularLocation>
</comment>
<comment type="similarity">
    <text evidence="3">Belongs to the gas vesicle GvpF/GvpL family.</text>
</comment>
<dbReference type="RefSeq" id="WP_397401585.1">
    <property type="nucleotide sequence ID" value="NZ_JBIRYI010000002.1"/>
</dbReference>
<proteinExistence type="inferred from homology"/>
<evidence type="ECO:0000313" key="5">
    <source>
        <dbReference type="Proteomes" id="UP001611580"/>
    </source>
</evidence>
<evidence type="ECO:0000313" key="4">
    <source>
        <dbReference type="EMBL" id="MFI2486028.1"/>
    </source>
</evidence>